<evidence type="ECO:0000313" key="4">
    <source>
        <dbReference type="Proteomes" id="UP001152797"/>
    </source>
</evidence>
<dbReference type="Gene3D" id="1.25.40.10">
    <property type="entry name" value="Tetratricopeptide repeat domain"/>
    <property type="match status" value="1"/>
</dbReference>
<evidence type="ECO:0000313" key="3">
    <source>
        <dbReference type="EMBL" id="CAL4770511.1"/>
    </source>
</evidence>
<organism evidence="2">
    <name type="scientific">Cladocopium goreaui</name>
    <dbReference type="NCBI Taxonomy" id="2562237"/>
    <lineage>
        <taxon>Eukaryota</taxon>
        <taxon>Sar</taxon>
        <taxon>Alveolata</taxon>
        <taxon>Dinophyceae</taxon>
        <taxon>Suessiales</taxon>
        <taxon>Symbiodiniaceae</taxon>
        <taxon>Cladocopium</taxon>
    </lineage>
</organism>
<dbReference type="EMBL" id="CAMXCT020000780">
    <property type="protein sequence ID" value="CAL1136574.1"/>
    <property type="molecule type" value="Genomic_DNA"/>
</dbReference>
<keyword evidence="4" id="KW-1185">Reference proteome</keyword>
<evidence type="ECO:0000256" key="1">
    <source>
        <dbReference type="ARBA" id="ARBA00022737"/>
    </source>
</evidence>
<dbReference type="PANTHER" id="PTHR47942:SF63">
    <property type="entry name" value="PENTATRICOPEPTIDE REPEAT-CONTAINING PROTEIN"/>
    <property type="match status" value="1"/>
</dbReference>
<reference evidence="2" key="1">
    <citation type="submission" date="2022-10" db="EMBL/GenBank/DDBJ databases">
        <authorList>
            <person name="Chen Y."/>
            <person name="Dougan E. K."/>
            <person name="Chan C."/>
            <person name="Rhodes N."/>
            <person name="Thang M."/>
        </authorList>
    </citation>
    <scope>NUCLEOTIDE SEQUENCE</scope>
</reference>
<sequence length="451" mass="48412">MTRCFDLQQLLAEKNAMGKRSGAAGDDLPPGATPEVTTYNAMITRLRGAWCKGFLMFHQLNFIALQADILSFNSALALLPWRSALDLHSNTASLTASSLRLDGISFGSVQQSLCSAPWPLGLVLTERATVSATALTSWSRNIAATSATTASGWWLALQILGRSDDLLGMNLALHAATSASQWQDVLMTFEGAKAGGLRREPDVVSKGTLINALDLAQEWRFAFAVLVDGRTTTNTMCYNSASSSAAKTGHWQVSCQLLLSMSSASFEADLISFNAAASFGTSAVGRWAMASTVLQRAQEVSCRLSEVSFGASVVSAEWPRALAVMDVLRMEIQLTEIHCNAAISVCAGAACWSWALHLLSSLQRWRIQGDTIAVNSMLDACEKGKQWQLALHLLFEFLALHVVMDEISFNSVLGSCLQGCMGKKWHVLRGERSGGVSGLCGFQGGRLGNGC</sequence>
<evidence type="ECO:0000313" key="2">
    <source>
        <dbReference type="EMBL" id="CAI3983199.1"/>
    </source>
</evidence>
<name>A0A9P1C157_9DINO</name>
<reference evidence="3 4" key="2">
    <citation type="submission" date="2024-05" db="EMBL/GenBank/DDBJ databases">
        <authorList>
            <person name="Chen Y."/>
            <person name="Shah S."/>
            <person name="Dougan E. K."/>
            <person name="Thang M."/>
            <person name="Chan C."/>
        </authorList>
    </citation>
    <scope>NUCLEOTIDE SEQUENCE [LARGE SCALE GENOMIC DNA]</scope>
</reference>
<proteinExistence type="predicted"/>
<dbReference type="Proteomes" id="UP001152797">
    <property type="component" value="Unassembled WGS sequence"/>
</dbReference>
<dbReference type="InterPro" id="IPR051222">
    <property type="entry name" value="PPR/CCM1_RNA-binding"/>
</dbReference>
<dbReference type="InterPro" id="IPR011990">
    <property type="entry name" value="TPR-like_helical_dom_sf"/>
</dbReference>
<dbReference type="AlphaFoldDB" id="A0A9P1C157"/>
<dbReference type="PANTHER" id="PTHR47942">
    <property type="entry name" value="TETRATRICOPEPTIDE REPEAT (TPR)-LIKE SUPERFAMILY PROTEIN-RELATED"/>
    <property type="match status" value="1"/>
</dbReference>
<keyword evidence="1" id="KW-0677">Repeat</keyword>
<accession>A0A9P1C157</accession>
<gene>
    <name evidence="2" type="ORF">C1SCF055_LOCUS10828</name>
</gene>
<dbReference type="EMBL" id="CAMXCT010000780">
    <property type="protein sequence ID" value="CAI3983199.1"/>
    <property type="molecule type" value="Genomic_DNA"/>
</dbReference>
<dbReference type="EMBL" id="CAMXCT030000780">
    <property type="protein sequence ID" value="CAL4770511.1"/>
    <property type="molecule type" value="Genomic_DNA"/>
</dbReference>
<protein>
    <submittedName>
        <fullName evidence="3">Pentatricopeptide repeat-containing protein GUN1, chloroplastic (Pentatricopeptide repeat-containing protein At2g31400) (Protein GENOMES UNCOUPLED 1)</fullName>
    </submittedName>
</protein>
<comment type="caution">
    <text evidence="2">The sequence shown here is derived from an EMBL/GenBank/DDBJ whole genome shotgun (WGS) entry which is preliminary data.</text>
</comment>